<gene>
    <name evidence="1" type="ORF">MRB53_007776</name>
</gene>
<evidence type="ECO:0000313" key="2">
    <source>
        <dbReference type="Proteomes" id="UP001234297"/>
    </source>
</evidence>
<organism evidence="1 2">
    <name type="scientific">Persea americana</name>
    <name type="common">Avocado</name>
    <dbReference type="NCBI Taxonomy" id="3435"/>
    <lineage>
        <taxon>Eukaryota</taxon>
        <taxon>Viridiplantae</taxon>
        <taxon>Streptophyta</taxon>
        <taxon>Embryophyta</taxon>
        <taxon>Tracheophyta</taxon>
        <taxon>Spermatophyta</taxon>
        <taxon>Magnoliopsida</taxon>
        <taxon>Magnoliidae</taxon>
        <taxon>Laurales</taxon>
        <taxon>Lauraceae</taxon>
        <taxon>Persea</taxon>
    </lineage>
</organism>
<evidence type="ECO:0000313" key="1">
    <source>
        <dbReference type="EMBL" id="KAJ8646028.1"/>
    </source>
</evidence>
<comment type="caution">
    <text evidence="1">The sequence shown here is derived from an EMBL/GenBank/DDBJ whole genome shotgun (WGS) entry which is preliminary data.</text>
</comment>
<proteinExistence type="predicted"/>
<dbReference type="EMBL" id="CM056810">
    <property type="protein sequence ID" value="KAJ8646028.1"/>
    <property type="molecule type" value="Genomic_DNA"/>
</dbReference>
<protein>
    <submittedName>
        <fullName evidence="1">Uncharacterized protein</fullName>
    </submittedName>
</protein>
<sequence>MHQREKIEDKKVKMSSGSTSRTAEVEKLEEKKVRKTRGLTVTAVKVSPRKWPVRERKVVERFSFPPERELASMVLVGLQGKGMKLKDIPNGMKLTIVSILQKYNMKRNISQFSGFVWTQNEEKERAKLKEKIDKCVKECLFDFCELLDIPVTKESKKVELSARLLEFLESPHATTDVLLARKRQSKRGDKRTRTVNMIQASSPEELAEVEGSLEERITTEDDVSEYEEHKSESKEQENFLPEEGVIEVKKELEEKEQDTASKKEKATLTKKNPAPKIITEKQQTGQNEAHAEAHAGPSCKEMWDMVTGLLKEVNFDVVTFSDILRRLEATFNTSLSNRKAEIRRLIKEAIASMTDDEDEGGAKGGNRVGR</sequence>
<accession>A0ACC2MK82</accession>
<name>A0ACC2MK82_PERAE</name>
<reference evidence="1 2" key="1">
    <citation type="journal article" date="2022" name="Hortic Res">
        <title>A haplotype resolved chromosomal level avocado genome allows analysis of novel avocado genes.</title>
        <authorList>
            <person name="Nath O."/>
            <person name="Fletcher S.J."/>
            <person name="Hayward A."/>
            <person name="Shaw L.M."/>
            <person name="Masouleh A.K."/>
            <person name="Furtado A."/>
            <person name="Henry R.J."/>
            <person name="Mitter N."/>
        </authorList>
    </citation>
    <scope>NUCLEOTIDE SEQUENCE [LARGE SCALE GENOMIC DNA]</scope>
    <source>
        <strain evidence="2">cv. Hass</strain>
    </source>
</reference>
<dbReference type="Proteomes" id="UP001234297">
    <property type="component" value="Chromosome 2"/>
</dbReference>
<keyword evidence="2" id="KW-1185">Reference proteome</keyword>